<dbReference type="EMBL" id="DVNE01000004">
    <property type="protein sequence ID" value="HIU61112.1"/>
    <property type="molecule type" value="Genomic_DNA"/>
</dbReference>
<dbReference type="Pfam" id="PF07859">
    <property type="entry name" value="Abhydrolase_3"/>
    <property type="match status" value="1"/>
</dbReference>
<proteinExistence type="predicted"/>
<sequence length="301" mass="34253">MISLGSRIVRLAIRALTYRIRAEHKSVSRSVKFKSGGYVPPKSVNLRAEYFNGVRTEIFTPKNAEDFAVIFFHGGGHTVGMNKMYRKAALRYAKSCRCTVFCIDYNPDSELRFPSLHTECYSAYRGITEAIGMPFAVTGDSFGANLMLYSLIKSREEGGKMPQAIVCISPYADMSASGQSYKTNCRNDPIYSLPRWQSFEENEKYIRRISPYCEGTPLKNRYLSPVYSNLNDLSDMLIIYGSYETSASDGEMLYANALANGVNVQLSAYEGMWHDFLYLTPFLKESRRAWKRIIEFILAHF</sequence>
<gene>
    <name evidence="3" type="ORF">IAB69_00480</name>
</gene>
<dbReference type="AlphaFoldDB" id="A0A9D1MIV3"/>
<reference evidence="3" key="1">
    <citation type="submission" date="2020-10" db="EMBL/GenBank/DDBJ databases">
        <authorList>
            <person name="Gilroy R."/>
        </authorList>
    </citation>
    <scope>NUCLEOTIDE SEQUENCE</scope>
    <source>
        <strain evidence="3">CHK195-12923</strain>
    </source>
</reference>
<evidence type="ECO:0000259" key="2">
    <source>
        <dbReference type="Pfam" id="PF07859"/>
    </source>
</evidence>
<dbReference type="PANTHER" id="PTHR48081">
    <property type="entry name" value="AB HYDROLASE SUPERFAMILY PROTEIN C4A8.06C"/>
    <property type="match status" value="1"/>
</dbReference>
<protein>
    <submittedName>
        <fullName evidence="3">Alpha/beta hydrolase</fullName>
    </submittedName>
</protein>
<dbReference type="InterPro" id="IPR013094">
    <property type="entry name" value="AB_hydrolase_3"/>
</dbReference>
<dbReference type="InterPro" id="IPR029058">
    <property type="entry name" value="AB_hydrolase_fold"/>
</dbReference>
<comment type="caution">
    <text evidence="3">The sequence shown here is derived from an EMBL/GenBank/DDBJ whole genome shotgun (WGS) entry which is preliminary data.</text>
</comment>
<reference evidence="3" key="2">
    <citation type="journal article" date="2021" name="PeerJ">
        <title>Extensive microbial diversity within the chicken gut microbiome revealed by metagenomics and culture.</title>
        <authorList>
            <person name="Gilroy R."/>
            <person name="Ravi A."/>
            <person name="Getino M."/>
            <person name="Pursley I."/>
            <person name="Horton D.L."/>
            <person name="Alikhan N.F."/>
            <person name="Baker D."/>
            <person name="Gharbi K."/>
            <person name="Hall N."/>
            <person name="Watson M."/>
            <person name="Adriaenssens E.M."/>
            <person name="Foster-Nyarko E."/>
            <person name="Jarju S."/>
            <person name="Secka A."/>
            <person name="Antonio M."/>
            <person name="Oren A."/>
            <person name="Chaudhuri R.R."/>
            <person name="La Ragione R."/>
            <person name="Hildebrand F."/>
            <person name="Pallen M.J."/>
        </authorList>
    </citation>
    <scope>NUCLEOTIDE SEQUENCE</scope>
    <source>
        <strain evidence="3">CHK195-12923</strain>
    </source>
</reference>
<evidence type="ECO:0000313" key="4">
    <source>
        <dbReference type="Proteomes" id="UP000824110"/>
    </source>
</evidence>
<organism evidence="3 4">
    <name type="scientific">Candidatus Coproplasma excrementigallinarum</name>
    <dbReference type="NCBI Taxonomy" id="2840747"/>
    <lineage>
        <taxon>Bacteria</taxon>
        <taxon>Bacillati</taxon>
        <taxon>Bacillota</taxon>
        <taxon>Clostridia</taxon>
        <taxon>Eubacteriales</taxon>
        <taxon>Candidatus Coproplasma</taxon>
    </lineage>
</organism>
<dbReference type="PANTHER" id="PTHR48081:SF8">
    <property type="entry name" value="ALPHA_BETA HYDROLASE FOLD-3 DOMAIN-CONTAINING PROTEIN-RELATED"/>
    <property type="match status" value="1"/>
</dbReference>
<dbReference type="SUPFAM" id="SSF53474">
    <property type="entry name" value="alpha/beta-Hydrolases"/>
    <property type="match status" value="1"/>
</dbReference>
<dbReference type="GO" id="GO:0016787">
    <property type="term" value="F:hydrolase activity"/>
    <property type="evidence" value="ECO:0007669"/>
    <property type="project" value="UniProtKB-KW"/>
</dbReference>
<dbReference type="Gene3D" id="3.40.50.1820">
    <property type="entry name" value="alpha/beta hydrolase"/>
    <property type="match status" value="1"/>
</dbReference>
<feature type="domain" description="Alpha/beta hydrolase fold-3" evidence="2">
    <location>
        <begin position="69"/>
        <end position="277"/>
    </location>
</feature>
<dbReference type="Proteomes" id="UP000824110">
    <property type="component" value="Unassembled WGS sequence"/>
</dbReference>
<evidence type="ECO:0000256" key="1">
    <source>
        <dbReference type="ARBA" id="ARBA00022801"/>
    </source>
</evidence>
<evidence type="ECO:0000313" key="3">
    <source>
        <dbReference type="EMBL" id="HIU61112.1"/>
    </source>
</evidence>
<dbReference type="InterPro" id="IPR050300">
    <property type="entry name" value="GDXG_lipolytic_enzyme"/>
</dbReference>
<keyword evidence="1 3" id="KW-0378">Hydrolase</keyword>
<name>A0A9D1MIV3_9FIRM</name>
<accession>A0A9D1MIV3</accession>